<evidence type="ECO:0000256" key="1">
    <source>
        <dbReference type="ARBA" id="ARBA00004613"/>
    </source>
</evidence>
<keyword evidence="5" id="KW-1185">Reference proteome</keyword>
<reference evidence="4" key="1">
    <citation type="journal article" date="2023" name="Plant J.">
        <title>Genome sequences and population genomics provide insights into the demographic history, inbreeding, and mutation load of two 'living fossil' tree species of Dipteronia.</title>
        <authorList>
            <person name="Feng Y."/>
            <person name="Comes H.P."/>
            <person name="Chen J."/>
            <person name="Zhu S."/>
            <person name="Lu R."/>
            <person name="Zhang X."/>
            <person name="Li P."/>
            <person name="Qiu J."/>
            <person name="Olsen K.M."/>
            <person name="Qiu Y."/>
        </authorList>
    </citation>
    <scope>NUCLEOTIDE SEQUENCE</scope>
    <source>
        <strain evidence="4">NBL</strain>
    </source>
</reference>
<evidence type="ECO:0000259" key="3">
    <source>
        <dbReference type="PROSITE" id="PS50842"/>
    </source>
</evidence>
<organism evidence="4 5">
    <name type="scientific">Dipteronia sinensis</name>
    <dbReference type="NCBI Taxonomy" id="43782"/>
    <lineage>
        <taxon>Eukaryota</taxon>
        <taxon>Viridiplantae</taxon>
        <taxon>Streptophyta</taxon>
        <taxon>Embryophyta</taxon>
        <taxon>Tracheophyta</taxon>
        <taxon>Spermatophyta</taxon>
        <taxon>Magnoliopsida</taxon>
        <taxon>eudicotyledons</taxon>
        <taxon>Gunneridae</taxon>
        <taxon>Pentapetalae</taxon>
        <taxon>rosids</taxon>
        <taxon>malvids</taxon>
        <taxon>Sapindales</taxon>
        <taxon>Sapindaceae</taxon>
        <taxon>Hippocastanoideae</taxon>
        <taxon>Acereae</taxon>
        <taxon>Dipteronia</taxon>
    </lineage>
</organism>
<dbReference type="Proteomes" id="UP001281410">
    <property type="component" value="Unassembled WGS sequence"/>
</dbReference>
<dbReference type="SMART" id="SM00837">
    <property type="entry name" value="DPBB_1"/>
    <property type="match status" value="1"/>
</dbReference>
<dbReference type="InterPro" id="IPR005795">
    <property type="entry name" value="LolPI"/>
</dbReference>
<keyword evidence="2" id="KW-0964">Secreted</keyword>
<evidence type="ECO:0000313" key="5">
    <source>
        <dbReference type="Proteomes" id="UP001281410"/>
    </source>
</evidence>
<dbReference type="SUPFAM" id="SSF50685">
    <property type="entry name" value="Barwin-like endoglucanases"/>
    <property type="match status" value="1"/>
</dbReference>
<dbReference type="PANTHER" id="PTHR31692">
    <property type="entry name" value="EXPANSIN-B3"/>
    <property type="match status" value="1"/>
</dbReference>
<dbReference type="PROSITE" id="PS50842">
    <property type="entry name" value="EXPANSIN_EG45"/>
    <property type="match status" value="1"/>
</dbReference>
<dbReference type="AlphaFoldDB" id="A0AAD9ZXW7"/>
<dbReference type="InterPro" id="IPR009009">
    <property type="entry name" value="RlpA-like_DPBB"/>
</dbReference>
<feature type="domain" description="Expansin-like EG45" evidence="3">
    <location>
        <begin position="25"/>
        <end position="121"/>
    </location>
</feature>
<dbReference type="InterPro" id="IPR036908">
    <property type="entry name" value="RlpA-like_sf"/>
</dbReference>
<dbReference type="PRINTS" id="PR00829">
    <property type="entry name" value="LOLP1ALLERGN"/>
</dbReference>
<name>A0AAD9ZXW7_9ROSI</name>
<evidence type="ECO:0000313" key="4">
    <source>
        <dbReference type="EMBL" id="KAK3195100.1"/>
    </source>
</evidence>
<dbReference type="Gene3D" id="2.40.40.10">
    <property type="entry name" value="RlpA-like domain"/>
    <property type="match status" value="1"/>
</dbReference>
<comment type="caution">
    <text evidence="4">The sequence shown here is derived from an EMBL/GenBank/DDBJ whole genome shotgun (WGS) entry which is preliminary data.</text>
</comment>
<dbReference type="PANTHER" id="PTHR31692:SF56">
    <property type="entry name" value="EXPANSIN-B2-RELATED"/>
    <property type="match status" value="1"/>
</dbReference>
<evidence type="ECO:0000256" key="2">
    <source>
        <dbReference type="ARBA" id="ARBA00022525"/>
    </source>
</evidence>
<protein>
    <recommendedName>
        <fullName evidence="3">Expansin-like EG45 domain-containing protein</fullName>
    </recommendedName>
</protein>
<dbReference type="Pfam" id="PF03330">
    <property type="entry name" value="DPBB_1"/>
    <property type="match status" value="1"/>
</dbReference>
<dbReference type="GO" id="GO:0005576">
    <property type="term" value="C:extracellular region"/>
    <property type="evidence" value="ECO:0007669"/>
    <property type="project" value="UniProtKB-SubCell"/>
</dbReference>
<dbReference type="PRINTS" id="PR01225">
    <property type="entry name" value="EXPANSNFAMLY"/>
</dbReference>
<comment type="subcellular location">
    <subcellularLocation>
        <location evidence="1">Secreted</location>
    </subcellularLocation>
</comment>
<dbReference type="InterPro" id="IPR007112">
    <property type="entry name" value="Expansin/allergen_DPBB_dom"/>
</dbReference>
<sequence length="153" mass="16410">MVRTTDPPPVQEAKTRLDALRCMDGGACGYGDAVSQTPFSSMVSAGGQYFYQSGKGCGECYEVKCTENKACSGKPVTVVITDECPGCDSVHFDLSGTAFGAMAAPGKADQLRNTGVLHIQYASACMALIIGQLYGLYQEKKYWAIWARLGQRN</sequence>
<proteinExistence type="predicted"/>
<gene>
    <name evidence="4" type="ORF">Dsin_026410</name>
</gene>
<dbReference type="InterPro" id="IPR007118">
    <property type="entry name" value="Expan_Lol_pI"/>
</dbReference>
<dbReference type="EMBL" id="JANJYJ010000008">
    <property type="protein sequence ID" value="KAK3195100.1"/>
    <property type="molecule type" value="Genomic_DNA"/>
</dbReference>
<accession>A0AAD9ZXW7</accession>